<feature type="transmembrane region" description="Helical" evidence="1">
    <location>
        <begin position="12"/>
        <end position="33"/>
    </location>
</feature>
<evidence type="ECO:0000313" key="2">
    <source>
        <dbReference type="EMBL" id="GIU41681.1"/>
    </source>
</evidence>
<protein>
    <recommendedName>
        <fullName evidence="4">Holin</fullName>
    </recommendedName>
</protein>
<evidence type="ECO:0000256" key="1">
    <source>
        <dbReference type="SAM" id="Phobius"/>
    </source>
</evidence>
<gene>
    <name evidence="2" type="ORF">TUM4438_06480</name>
</gene>
<dbReference type="RefSeq" id="WP_220779357.1">
    <property type="nucleotide sequence ID" value="NZ_BPEY01000007.1"/>
</dbReference>
<organism evidence="2 3">
    <name type="scientific">Shewanella sairae</name>
    <dbReference type="NCBI Taxonomy" id="190310"/>
    <lineage>
        <taxon>Bacteria</taxon>
        <taxon>Pseudomonadati</taxon>
        <taxon>Pseudomonadota</taxon>
        <taxon>Gammaproteobacteria</taxon>
        <taxon>Alteromonadales</taxon>
        <taxon>Shewanellaceae</taxon>
        <taxon>Shewanella</taxon>
    </lineage>
</organism>
<sequence>MKFIGWFVHTLQWLAVAASPTLLGAFIGVAFSLQSGSVYSNIILVWAAVGFIAGAFWAEHVRKNIGLPQFFGRLAGARDRPKQ</sequence>
<proteinExistence type="predicted"/>
<name>A0ABQ4P3D9_9GAMM</name>
<evidence type="ECO:0000313" key="3">
    <source>
        <dbReference type="Proteomes" id="UP000887104"/>
    </source>
</evidence>
<keyword evidence="1" id="KW-0812">Transmembrane</keyword>
<keyword evidence="1" id="KW-0472">Membrane</keyword>
<reference evidence="2" key="1">
    <citation type="submission" date="2021-05" db="EMBL/GenBank/DDBJ databases">
        <title>Molecular characterization for Shewanella algae harboring chromosomal blaOXA-55-like strains isolated from clinical and environment sample.</title>
        <authorList>
            <person name="Ohama Y."/>
            <person name="Aoki K."/>
            <person name="Harada S."/>
            <person name="Moriya K."/>
            <person name="Ishii Y."/>
            <person name="Tateda K."/>
        </authorList>
    </citation>
    <scope>NUCLEOTIDE SEQUENCE</scope>
    <source>
        <strain evidence="2">JCM 11563</strain>
    </source>
</reference>
<keyword evidence="3" id="KW-1185">Reference proteome</keyword>
<evidence type="ECO:0008006" key="4">
    <source>
        <dbReference type="Google" id="ProtNLM"/>
    </source>
</evidence>
<dbReference type="EMBL" id="BPEY01000007">
    <property type="protein sequence ID" value="GIU41681.1"/>
    <property type="molecule type" value="Genomic_DNA"/>
</dbReference>
<accession>A0ABQ4P3D9</accession>
<comment type="caution">
    <text evidence="2">The sequence shown here is derived from an EMBL/GenBank/DDBJ whole genome shotgun (WGS) entry which is preliminary data.</text>
</comment>
<keyword evidence="1" id="KW-1133">Transmembrane helix</keyword>
<feature type="transmembrane region" description="Helical" evidence="1">
    <location>
        <begin position="39"/>
        <end position="58"/>
    </location>
</feature>
<dbReference type="Proteomes" id="UP000887104">
    <property type="component" value="Unassembled WGS sequence"/>
</dbReference>